<comment type="caution">
    <text evidence="7">The sequence shown here is derived from an EMBL/GenBank/DDBJ whole genome shotgun (WGS) entry which is preliminary data.</text>
</comment>
<keyword evidence="2 5" id="KW-0812">Transmembrane</keyword>
<sequence>MVNSPQPLYPIAVLIGVTPLLFTYHRSPYLSAMLTHWLFWIGALFVVIFLRYLAFSGLYHYMLRLRLRDRLRHRIFHYEVGAGAQVQREIRRSAVVSLIFAVFGILVLYLWQNGSTRLYTKLATASDWIWLVAGTLLFLLAQETYYYWIHRWMHRPGVYERVHQWHHESIETTAWTAFSFHPLEAVLQAAFLPVSVLIIPMHAFAFLTLLAVMTLSATINHAGIEVFPTRWANLPLLRGLIGATHHDVHHKQARYNFGLYFTFWDKWMGTESPRFTERFQRYSSRHARESKTQTQAR</sequence>
<comment type="subcellular location">
    <subcellularLocation>
        <location evidence="1">Membrane</location>
    </subcellularLocation>
</comment>
<dbReference type="EMBL" id="SRSF01000001">
    <property type="protein sequence ID" value="THH41544.1"/>
    <property type="molecule type" value="Genomic_DNA"/>
</dbReference>
<dbReference type="GO" id="GO:0016020">
    <property type="term" value="C:membrane"/>
    <property type="evidence" value="ECO:0007669"/>
    <property type="project" value="UniProtKB-SubCell"/>
</dbReference>
<feature type="transmembrane region" description="Helical" evidence="5">
    <location>
        <begin position="128"/>
        <end position="148"/>
    </location>
</feature>
<feature type="transmembrane region" description="Helical" evidence="5">
    <location>
        <begin position="7"/>
        <end position="25"/>
    </location>
</feature>
<evidence type="ECO:0000256" key="4">
    <source>
        <dbReference type="ARBA" id="ARBA00023136"/>
    </source>
</evidence>
<dbReference type="OrthoDB" id="9770329at2"/>
<evidence type="ECO:0000313" key="8">
    <source>
        <dbReference type="Proteomes" id="UP000308528"/>
    </source>
</evidence>
<dbReference type="AlphaFoldDB" id="A0A4S4NNI2"/>
<gene>
    <name evidence="7" type="ORF">E4021_02825</name>
</gene>
<evidence type="ECO:0000256" key="2">
    <source>
        <dbReference type="ARBA" id="ARBA00022692"/>
    </source>
</evidence>
<dbReference type="Proteomes" id="UP000308528">
    <property type="component" value="Unassembled WGS sequence"/>
</dbReference>
<feature type="transmembrane region" description="Helical" evidence="5">
    <location>
        <begin position="94"/>
        <end position="112"/>
    </location>
</feature>
<proteinExistence type="predicted"/>
<organism evidence="7 8">
    <name type="scientific">Neolewinella litorea</name>
    <dbReference type="NCBI Taxonomy" id="2562452"/>
    <lineage>
        <taxon>Bacteria</taxon>
        <taxon>Pseudomonadati</taxon>
        <taxon>Bacteroidota</taxon>
        <taxon>Saprospiria</taxon>
        <taxon>Saprospirales</taxon>
        <taxon>Lewinellaceae</taxon>
        <taxon>Neolewinella</taxon>
    </lineage>
</organism>
<evidence type="ECO:0000259" key="6">
    <source>
        <dbReference type="Pfam" id="PF04116"/>
    </source>
</evidence>
<dbReference type="InterPro" id="IPR006694">
    <property type="entry name" value="Fatty_acid_hydroxylase"/>
</dbReference>
<dbReference type="PANTHER" id="PTHR11863">
    <property type="entry name" value="STEROL DESATURASE"/>
    <property type="match status" value="1"/>
</dbReference>
<keyword evidence="4 5" id="KW-0472">Membrane</keyword>
<evidence type="ECO:0000256" key="1">
    <source>
        <dbReference type="ARBA" id="ARBA00004370"/>
    </source>
</evidence>
<name>A0A4S4NNI2_9BACT</name>
<evidence type="ECO:0000256" key="5">
    <source>
        <dbReference type="SAM" id="Phobius"/>
    </source>
</evidence>
<feature type="domain" description="Fatty acid hydroxylase" evidence="6">
    <location>
        <begin position="136"/>
        <end position="270"/>
    </location>
</feature>
<reference evidence="7 8" key="1">
    <citation type="submission" date="2019-04" db="EMBL/GenBank/DDBJ databases">
        <title>Lewinella litorea sp. nov., isolated from a marine sand.</title>
        <authorList>
            <person name="Yoon J.-H."/>
        </authorList>
    </citation>
    <scope>NUCLEOTIDE SEQUENCE [LARGE SCALE GENOMIC DNA]</scope>
    <source>
        <strain evidence="7 8">HSMS-39</strain>
    </source>
</reference>
<dbReference type="Pfam" id="PF04116">
    <property type="entry name" value="FA_hydroxylase"/>
    <property type="match status" value="1"/>
</dbReference>
<feature type="transmembrane region" description="Helical" evidence="5">
    <location>
        <begin position="37"/>
        <end position="62"/>
    </location>
</feature>
<accession>A0A4S4NNI2</accession>
<evidence type="ECO:0000256" key="3">
    <source>
        <dbReference type="ARBA" id="ARBA00022989"/>
    </source>
</evidence>
<keyword evidence="8" id="KW-1185">Reference proteome</keyword>
<dbReference type="InterPro" id="IPR050307">
    <property type="entry name" value="Sterol_Desaturase_Related"/>
</dbReference>
<keyword evidence="3 5" id="KW-1133">Transmembrane helix</keyword>
<protein>
    <submittedName>
        <fullName evidence="7">Fatty acid hydroxylase family protein</fullName>
    </submittedName>
</protein>
<dbReference type="GO" id="GO:0016491">
    <property type="term" value="F:oxidoreductase activity"/>
    <property type="evidence" value="ECO:0007669"/>
    <property type="project" value="InterPro"/>
</dbReference>
<evidence type="ECO:0000313" key="7">
    <source>
        <dbReference type="EMBL" id="THH41544.1"/>
    </source>
</evidence>
<dbReference type="GO" id="GO:0005506">
    <property type="term" value="F:iron ion binding"/>
    <property type="evidence" value="ECO:0007669"/>
    <property type="project" value="InterPro"/>
</dbReference>
<feature type="transmembrane region" description="Helical" evidence="5">
    <location>
        <begin position="189"/>
        <end position="213"/>
    </location>
</feature>
<dbReference type="GO" id="GO:0008610">
    <property type="term" value="P:lipid biosynthetic process"/>
    <property type="evidence" value="ECO:0007669"/>
    <property type="project" value="InterPro"/>
</dbReference>